<feature type="domain" description="ABC transporter" evidence="3">
    <location>
        <begin position="5"/>
        <end position="201"/>
    </location>
</feature>
<name>A0A9X3LGX5_9BACL</name>
<dbReference type="EMBL" id="JAMKBJ010000004">
    <property type="protein sequence ID" value="MCZ8536781.1"/>
    <property type="molecule type" value="Genomic_DNA"/>
</dbReference>
<dbReference type="Pfam" id="PF00005">
    <property type="entry name" value="ABC_tran"/>
    <property type="match status" value="2"/>
</dbReference>
<dbReference type="Pfam" id="PF12848">
    <property type="entry name" value="ABC_tran_Xtn"/>
    <property type="match status" value="1"/>
</dbReference>
<keyword evidence="2 4" id="KW-0067">ATP-binding</keyword>
<protein>
    <submittedName>
        <fullName evidence="4">ATP-binding cassette domain-containing protein</fullName>
    </submittedName>
</protein>
<dbReference type="PANTHER" id="PTHR42855">
    <property type="entry name" value="ABC TRANSPORTER ATP-BINDING SUBUNIT"/>
    <property type="match status" value="1"/>
</dbReference>
<dbReference type="SMART" id="SM00382">
    <property type="entry name" value="AAA"/>
    <property type="match status" value="2"/>
</dbReference>
<dbReference type="InterPro" id="IPR003439">
    <property type="entry name" value="ABC_transporter-like_ATP-bd"/>
</dbReference>
<evidence type="ECO:0000259" key="3">
    <source>
        <dbReference type="PROSITE" id="PS50893"/>
    </source>
</evidence>
<evidence type="ECO:0000256" key="2">
    <source>
        <dbReference type="ARBA" id="ARBA00022840"/>
    </source>
</evidence>
<evidence type="ECO:0000313" key="4">
    <source>
        <dbReference type="EMBL" id="MCZ8536781.1"/>
    </source>
</evidence>
<dbReference type="CDD" id="cd03221">
    <property type="entry name" value="ABCF_EF-3"/>
    <property type="match status" value="2"/>
</dbReference>
<proteinExistence type="predicted"/>
<dbReference type="GO" id="GO:0005524">
    <property type="term" value="F:ATP binding"/>
    <property type="evidence" value="ECO:0007669"/>
    <property type="project" value="UniProtKB-KW"/>
</dbReference>
<evidence type="ECO:0000313" key="5">
    <source>
        <dbReference type="Proteomes" id="UP001152173"/>
    </source>
</evidence>
<dbReference type="PANTHER" id="PTHR42855:SF2">
    <property type="entry name" value="DRUG RESISTANCE ABC TRANSPORTER,ATP-BINDING PROTEIN"/>
    <property type="match status" value="1"/>
</dbReference>
<keyword evidence="5" id="KW-1185">Reference proteome</keyword>
<dbReference type="InterPro" id="IPR051309">
    <property type="entry name" value="ABCF_ATPase"/>
</dbReference>
<dbReference type="SUPFAM" id="SSF52540">
    <property type="entry name" value="P-loop containing nucleoside triphosphate hydrolases"/>
    <property type="match status" value="2"/>
</dbReference>
<dbReference type="GO" id="GO:0016887">
    <property type="term" value="F:ATP hydrolysis activity"/>
    <property type="evidence" value="ECO:0007669"/>
    <property type="project" value="InterPro"/>
</dbReference>
<dbReference type="RefSeq" id="WP_269925879.1">
    <property type="nucleotide sequence ID" value="NZ_JAMKBJ010000004.1"/>
</dbReference>
<dbReference type="NCBIfam" id="NF000355">
    <property type="entry name" value="ribo_prot_ABC_F"/>
    <property type="match status" value="1"/>
</dbReference>
<feature type="domain" description="ABC transporter" evidence="3">
    <location>
        <begin position="293"/>
        <end position="504"/>
    </location>
</feature>
<dbReference type="InterPro" id="IPR032781">
    <property type="entry name" value="ABC_tran_Xtn"/>
</dbReference>
<dbReference type="Gene3D" id="3.40.50.300">
    <property type="entry name" value="P-loop containing nucleotide triphosphate hydrolases"/>
    <property type="match status" value="3"/>
</dbReference>
<gene>
    <name evidence="4" type="ORF">M9R32_06270</name>
</gene>
<reference evidence="4" key="1">
    <citation type="submission" date="2022-05" db="EMBL/GenBank/DDBJ databases">
        <authorList>
            <person name="Colautti A."/>
            <person name="Iacumin L."/>
        </authorList>
    </citation>
    <scope>NUCLEOTIDE SEQUENCE</scope>
    <source>
        <strain evidence="4">SK 55</strain>
    </source>
</reference>
<accession>A0A9X3LGX5</accession>
<organism evidence="4 5">
    <name type="scientific">Paenisporosarcina quisquiliarum</name>
    <dbReference type="NCBI Taxonomy" id="365346"/>
    <lineage>
        <taxon>Bacteria</taxon>
        <taxon>Bacillati</taxon>
        <taxon>Bacillota</taxon>
        <taxon>Bacilli</taxon>
        <taxon>Bacillales</taxon>
        <taxon>Caryophanaceae</taxon>
        <taxon>Paenisporosarcina</taxon>
    </lineage>
</organism>
<dbReference type="InterPro" id="IPR027417">
    <property type="entry name" value="P-loop_NTPase"/>
</dbReference>
<comment type="caution">
    <text evidence="4">The sequence shown here is derived from an EMBL/GenBank/DDBJ whole genome shotgun (WGS) entry which is preliminary data.</text>
</comment>
<dbReference type="AlphaFoldDB" id="A0A9X3LGX5"/>
<dbReference type="PROSITE" id="PS50893">
    <property type="entry name" value="ABC_TRANSPORTER_2"/>
    <property type="match status" value="2"/>
</dbReference>
<sequence>MTLLGKLQNLSIQFGMKTIVKDVTMDIHSGGCIGIVGANGEGKSTLLSVLANEMEPSKGFIQWYGGIPSMHYFKQQVTEVQELSLAQKSGLPKWHIPKGRAYELMSGGEQMKQRLVEAFSNKVQLLLLDEPTNHLDQQSLQELIVQVKRYKGTVLVVSHDRHFLDEVADSIWEIEHQGVKAYEGNYSVFRHHKEEQRKAQAHLYEVQQKKIARIDEQISELQNWSAKAHSQSTKQEGFKEYHRVKAKRMDSQVRSKRKRLEGEKAKAELNRPTEEKKVSFSIEANRKQGNRVIESRCVTKTFGSHTLWKDASFTIKQGERVALVGPNGCGKTTWLRMLMEEEPYEGELWKTNAKRIGYLRQSIDDLPEEKSPDEWFAPRDFDSRGLIQTLMTNLGFGKEHWHLPIGLMSMGERLKLKLMAFMLEQKDVLLLDEPTNHLDLPSREQLEQTLEMYSGTIIFVTHDRYFLEKIATKLLVFEKGSMKKIDMSYKEWQNRQVETAQQQQLLMLETERQAILGEISFIPKHDVRYDALDQRFNELTVQIKALKE</sequence>
<keyword evidence="1" id="KW-0547">Nucleotide-binding</keyword>
<dbReference type="InterPro" id="IPR003593">
    <property type="entry name" value="AAA+_ATPase"/>
</dbReference>
<dbReference type="Proteomes" id="UP001152173">
    <property type="component" value="Unassembled WGS sequence"/>
</dbReference>
<evidence type="ECO:0000256" key="1">
    <source>
        <dbReference type="ARBA" id="ARBA00022741"/>
    </source>
</evidence>